<evidence type="ECO:0000259" key="1">
    <source>
        <dbReference type="Pfam" id="PF13960"/>
    </source>
</evidence>
<reference evidence="2" key="1">
    <citation type="submission" date="2020-06" db="EMBL/GenBank/DDBJ databases">
        <authorList>
            <person name="Li T."/>
            <person name="Hu X."/>
            <person name="Zhang T."/>
            <person name="Song X."/>
            <person name="Zhang H."/>
            <person name="Dai N."/>
            <person name="Sheng W."/>
            <person name="Hou X."/>
            <person name="Wei L."/>
        </authorList>
    </citation>
    <scope>NUCLEOTIDE SEQUENCE</scope>
    <source>
        <strain evidence="2">KEN1</strain>
        <tissue evidence="2">Leaf</tissue>
    </source>
</reference>
<protein>
    <recommendedName>
        <fullName evidence="1">DUF4218 domain-containing protein</fullName>
    </recommendedName>
</protein>
<accession>A0AAW2YBG3</accession>
<proteinExistence type="predicted"/>
<comment type="caution">
    <text evidence="2">The sequence shown here is derived from an EMBL/GenBank/DDBJ whole genome shotgun (WGS) entry which is preliminary data.</text>
</comment>
<evidence type="ECO:0000313" key="2">
    <source>
        <dbReference type="EMBL" id="KAL0463211.1"/>
    </source>
</evidence>
<gene>
    <name evidence="2" type="ORF">Slati_0208700</name>
</gene>
<sequence length="142" mass="16614">MPKEVYTLTKDQKRKVCEWVKCLRFPDGYPSNLSRCIDMTELRLHGMKTHNCHIFLQKLIPVVFREMVPEHVWSALMEVSLMFQVLCSTTLDIRKVQELKDSVAVIICNFGKVFPPTFFDSMEHLILHLPYEARVGGPVQYR</sequence>
<dbReference type="Pfam" id="PF13960">
    <property type="entry name" value="DUF4218"/>
    <property type="match status" value="1"/>
</dbReference>
<feature type="domain" description="DUF4218" evidence="1">
    <location>
        <begin position="86"/>
        <end position="142"/>
    </location>
</feature>
<name>A0AAW2YBG3_9LAMI</name>
<dbReference type="PANTHER" id="PTHR48258">
    <property type="entry name" value="DUF4218 DOMAIN-CONTAINING PROTEIN-RELATED"/>
    <property type="match status" value="1"/>
</dbReference>
<dbReference type="AlphaFoldDB" id="A0AAW2YBG3"/>
<reference evidence="2" key="2">
    <citation type="journal article" date="2024" name="Plant">
        <title>Genomic evolution and insights into agronomic trait innovations of Sesamum species.</title>
        <authorList>
            <person name="Miao H."/>
            <person name="Wang L."/>
            <person name="Qu L."/>
            <person name="Liu H."/>
            <person name="Sun Y."/>
            <person name="Le M."/>
            <person name="Wang Q."/>
            <person name="Wei S."/>
            <person name="Zheng Y."/>
            <person name="Lin W."/>
            <person name="Duan Y."/>
            <person name="Cao H."/>
            <person name="Xiong S."/>
            <person name="Wang X."/>
            <person name="Wei L."/>
            <person name="Li C."/>
            <person name="Ma Q."/>
            <person name="Ju M."/>
            <person name="Zhao R."/>
            <person name="Li G."/>
            <person name="Mu C."/>
            <person name="Tian Q."/>
            <person name="Mei H."/>
            <person name="Zhang T."/>
            <person name="Gao T."/>
            <person name="Zhang H."/>
        </authorList>
    </citation>
    <scope>NUCLEOTIDE SEQUENCE</scope>
    <source>
        <strain evidence="2">KEN1</strain>
    </source>
</reference>
<dbReference type="EMBL" id="JACGWN010000001">
    <property type="protein sequence ID" value="KAL0463211.1"/>
    <property type="molecule type" value="Genomic_DNA"/>
</dbReference>
<dbReference type="PANTHER" id="PTHR48258:SF3">
    <property type="entry name" value="FK506-BINDING PROTEIN 4-LIKE ISOFORM X1"/>
    <property type="match status" value="1"/>
</dbReference>
<organism evidence="2">
    <name type="scientific">Sesamum latifolium</name>
    <dbReference type="NCBI Taxonomy" id="2727402"/>
    <lineage>
        <taxon>Eukaryota</taxon>
        <taxon>Viridiplantae</taxon>
        <taxon>Streptophyta</taxon>
        <taxon>Embryophyta</taxon>
        <taxon>Tracheophyta</taxon>
        <taxon>Spermatophyta</taxon>
        <taxon>Magnoliopsida</taxon>
        <taxon>eudicotyledons</taxon>
        <taxon>Gunneridae</taxon>
        <taxon>Pentapetalae</taxon>
        <taxon>asterids</taxon>
        <taxon>lamiids</taxon>
        <taxon>Lamiales</taxon>
        <taxon>Pedaliaceae</taxon>
        <taxon>Sesamum</taxon>
    </lineage>
</organism>
<dbReference type="InterPro" id="IPR025452">
    <property type="entry name" value="DUF4218"/>
</dbReference>